<evidence type="ECO:0000256" key="3">
    <source>
        <dbReference type="ARBA" id="ARBA00023027"/>
    </source>
</evidence>
<dbReference type="PRINTS" id="PR00081">
    <property type="entry name" value="GDHRDH"/>
</dbReference>
<dbReference type="InterPro" id="IPR036291">
    <property type="entry name" value="NAD(P)-bd_dom_sf"/>
</dbReference>
<dbReference type="SMART" id="SM00822">
    <property type="entry name" value="PKS_KR"/>
    <property type="match status" value="1"/>
</dbReference>
<organism evidence="6 7">
    <name type="scientific">Sulfitobacter alexandrii</name>
    <dbReference type="NCBI Taxonomy" id="1917485"/>
    <lineage>
        <taxon>Bacteria</taxon>
        <taxon>Pseudomonadati</taxon>
        <taxon>Pseudomonadota</taxon>
        <taxon>Alphaproteobacteria</taxon>
        <taxon>Rhodobacterales</taxon>
        <taxon>Roseobacteraceae</taxon>
        <taxon>Sulfitobacter</taxon>
    </lineage>
</organism>
<evidence type="ECO:0000256" key="4">
    <source>
        <dbReference type="RuleBase" id="RU000363"/>
    </source>
</evidence>
<proteinExistence type="inferred from homology"/>
<dbReference type="NCBIfam" id="NF004779">
    <property type="entry name" value="PRK06125.1"/>
    <property type="match status" value="1"/>
</dbReference>
<evidence type="ECO:0000313" key="7">
    <source>
        <dbReference type="Proteomes" id="UP000181897"/>
    </source>
</evidence>
<name>A0A1J0WHZ8_9RHOB</name>
<dbReference type="GO" id="GO:0016491">
    <property type="term" value="F:oxidoreductase activity"/>
    <property type="evidence" value="ECO:0007669"/>
    <property type="project" value="UniProtKB-KW"/>
</dbReference>
<evidence type="ECO:0000259" key="5">
    <source>
        <dbReference type="SMART" id="SM00822"/>
    </source>
</evidence>
<dbReference type="PRINTS" id="PR00080">
    <property type="entry name" value="SDRFAMILY"/>
</dbReference>
<dbReference type="Pfam" id="PF00106">
    <property type="entry name" value="adh_short"/>
    <property type="match status" value="1"/>
</dbReference>
<dbReference type="Gene3D" id="3.40.50.720">
    <property type="entry name" value="NAD(P)-binding Rossmann-like Domain"/>
    <property type="match status" value="1"/>
</dbReference>
<dbReference type="Proteomes" id="UP000181897">
    <property type="component" value="Chromosome"/>
</dbReference>
<dbReference type="PANTHER" id="PTHR43477">
    <property type="entry name" value="DIHYDROANTICAPSIN 7-DEHYDROGENASE"/>
    <property type="match status" value="1"/>
</dbReference>
<keyword evidence="3" id="KW-0520">NAD</keyword>
<gene>
    <name evidence="6" type="ORF">BOO69_11280</name>
</gene>
<reference evidence="6 7" key="1">
    <citation type="submission" date="2016-11" db="EMBL/GenBank/DDBJ databases">
        <title>Complete genome sequence of Sulfitobacter sp. AM1-D1, a toxic bacteria associated with marine dinoflagellate Alexandrium minutum in East China Sea.</title>
        <authorList>
            <person name="Yang Q."/>
            <person name="Zhang X."/>
            <person name="Tian X."/>
        </authorList>
    </citation>
    <scope>NUCLEOTIDE SEQUENCE [LARGE SCALE GENOMIC DNA]</scope>
    <source>
        <strain evidence="6 7">AM1-D1</strain>
    </source>
</reference>
<evidence type="ECO:0000256" key="2">
    <source>
        <dbReference type="ARBA" id="ARBA00023002"/>
    </source>
</evidence>
<protein>
    <submittedName>
        <fullName evidence="6">Short-chain dehydrogenase</fullName>
    </submittedName>
</protein>
<dbReference type="SUPFAM" id="SSF51735">
    <property type="entry name" value="NAD(P)-binding Rossmann-fold domains"/>
    <property type="match status" value="1"/>
</dbReference>
<keyword evidence="2" id="KW-0560">Oxidoreductase</keyword>
<dbReference type="InterPro" id="IPR002347">
    <property type="entry name" value="SDR_fam"/>
</dbReference>
<dbReference type="InterPro" id="IPR057326">
    <property type="entry name" value="KR_dom"/>
</dbReference>
<dbReference type="KEGG" id="suam:BOO69_11280"/>
<dbReference type="STRING" id="1917485.BOO69_11280"/>
<evidence type="ECO:0000313" key="6">
    <source>
        <dbReference type="EMBL" id="APE43925.1"/>
    </source>
</evidence>
<comment type="similarity">
    <text evidence="1 4">Belongs to the short-chain dehydrogenases/reductases (SDR) family.</text>
</comment>
<dbReference type="PANTHER" id="PTHR43477:SF4">
    <property type="entry name" value="DEHYDROGENASE_REDUCTASE SDR FAMILY MEMBER 6"/>
    <property type="match status" value="1"/>
</dbReference>
<sequence>MDLELKGRHVLVTGASKGIGLETARAFAAEGARVTLVSRSRDALSAAREALVADSGAVVDCHAADLSDDAARAALFDDLPDVDILVNNAGAIKSGPLSERTMDDWRVGFDLKVWGYIHLCMLYAPRMRARGAGTIINIIGMGGRAVRPSYIIGAAGNAALIGFTNALGAETPQDGVRVFGINPSATRTDRMTDRLRAAARDRFGDADRWEELLDPDRFPFGRPAHAREVAALAVLLASPKVHYLSGTVVDMDGGGQWAG</sequence>
<dbReference type="OrthoDB" id="9804774at2"/>
<accession>A0A1J0WHZ8</accession>
<dbReference type="EMBL" id="CP018076">
    <property type="protein sequence ID" value="APE43925.1"/>
    <property type="molecule type" value="Genomic_DNA"/>
</dbReference>
<feature type="domain" description="Ketoreductase" evidence="5">
    <location>
        <begin position="8"/>
        <end position="212"/>
    </location>
</feature>
<dbReference type="InterPro" id="IPR051122">
    <property type="entry name" value="SDR_DHRS6-like"/>
</dbReference>
<evidence type="ECO:0000256" key="1">
    <source>
        <dbReference type="ARBA" id="ARBA00006484"/>
    </source>
</evidence>
<keyword evidence="7" id="KW-1185">Reference proteome</keyword>
<dbReference type="RefSeq" id="WP_071972263.1">
    <property type="nucleotide sequence ID" value="NZ_CP018076.1"/>
</dbReference>
<dbReference type="AlphaFoldDB" id="A0A1J0WHZ8"/>